<dbReference type="SMART" id="SM00487">
    <property type="entry name" value="DEXDc"/>
    <property type="match status" value="1"/>
</dbReference>
<evidence type="ECO:0000256" key="6">
    <source>
        <dbReference type="ARBA" id="ARBA00023242"/>
    </source>
</evidence>
<feature type="domain" description="Helicase C-terminal" evidence="9">
    <location>
        <begin position="622"/>
        <end position="808"/>
    </location>
</feature>
<dbReference type="Gene3D" id="3.40.50.300">
    <property type="entry name" value="P-loop containing nucleotide triphosphate hydrolases"/>
    <property type="match status" value="1"/>
</dbReference>
<dbReference type="PROSITE" id="PS51192">
    <property type="entry name" value="HELICASE_ATP_BIND_1"/>
    <property type="match status" value="1"/>
</dbReference>
<dbReference type="SUPFAM" id="SSF52540">
    <property type="entry name" value="P-loop containing nucleoside triphosphate hydrolases"/>
    <property type="match status" value="2"/>
</dbReference>
<dbReference type="PANTHER" id="PTHR45821">
    <property type="entry name" value="SNF2 DOMAIN-CONTAINING PROTEIN CLASSY 2-RELATED"/>
    <property type="match status" value="1"/>
</dbReference>
<evidence type="ECO:0000256" key="3">
    <source>
        <dbReference type="ARBA" id="ARBA00022801"/>
    </source>
</evidence>
<evidence type="ECO:0000256" key="7">
    <source>
        <dbReference type="SAM" id="MobiDB-lite"/>
    </source>
</evidence>
<dbReference type="GeneID" id="110786470"/>
<dbReference type="Pfam" id="PF00271">
    <property type="entry name" value="Helicase_C"/>
    <property type="match status" value="1"/>
</dbReference>
<feature type="region of interest" description="Disordered" evidence="7">
    <location>
        <begin position="115"/>
        <end position="137"/>
    </location>
</feature>
<dbReference type="InterPro" id="IPR038718">
    <property type="entry name" value="SNF2-like_sf"/>
</dbReference>
<dbReference type="PANTHER" id="PTHR45821:SF1">
    <property type="entry name" value="ATP-DEPENDENT HELICASE FAMILY PROTEIN-RELATED"/>
    <property type="match status" value="1"/>
</dbReference>
<evidence type="ECO:0000259" key="9">
    <source>
        <dbReference type="PROSITE" id="PS51194"/>
    </source>
</evidence>
<comment type="subcellular location">
    <subcellularLocation>
        <location evidence="1">Nucleus</location>
    </subcellularLocation>
</comment>
<protein>
    <submittedName>
        <fullName evidence="11">Protein CHROMATIN REMODELING 35 isoform X1</fullName>
    </submittedName>
</protein>
<gene>
    <name evidence="11" type="primary">LOC110786470</name>
</gene>
<dbReference type="InterPro" id="IPR044567">
    <property type="entry name" value="CLSY/DRD1"/>
</dbReference>
<dbReference type="KEGG" id="soe:110786470"/>
<feature type="domain" description="Helicase ATP-binding" evidence="8">
    <location>
        <begin position="298"/>
        <end position="477"/>
    </location>
</feature>
<sequence>MHSRMGGENIESEVLKSRCHRSVRVLRATIIRGKKMKQMQPSRLMTLGHVQAVVNHGTTEFSDPITAMQKHSRLLRMSVLREKRMGLHPRTDSRIGSSQQISYPLFVDRNKLITGEETGGRNPSPITSSQAEVKHASPEVTKGTYIGVEEDTATQDESEIDDEDDAATIWKKMEFAMESCKEFPENHLSDEDEKEEEDDCDHSFILKDDIGYVCRVCGLVQKGIQDMFEFLYPKRTRTKSCYRNESQNIEDNKLDDALPDWCKLLNMDLAVTEVLAHADHIKQMKPHQIEGFNFLLRNLVTENPHGCILAHAPGSGKTFMMICFMQSYLAKYPSARPLVILPKGILGTWKKEFHRWKLDDIPLHDFYSMKAANRSQQLNVLKQWAQQKSILFLGYQQFSSIVTGDVTSKEKAACKEILVRVPTVLILDEGHTPRNKNTDMLQSLTQVQTPRKVVLSGTLYQNHVIEVFNILNLVQPKFLKLERSRAIVRRIMSKVKISGVRKQLTGTGDSSFYDLVENTLTNDDNEQRKVGIIKDLREMTSHVLHYYKGDSFDELPGLVDFTVLLNLSPKQKTEVDEMKKLKERKFRSSSLGSAIYLHPQLKKFSGSNNDSTNESKILSDEKLDQMISKMNLIDGVKAMFFLNVVRLCEIAKEKLLVFSQYLLPLKFLERLAVHQMGWNISKEIFMITGETTAEHREWSMEQFNSSPNAKVFFGSIKACGEGISLVGASRILILDVPPNPSVSWQAVCRAFRPGQLKKVFTYRLVAADSPEEDDHKTCFKKEIIAKMWFEWDEFTKKEDLELESVDLDDCCDIFLQNPQLRKDVKALYKR</sequence>
<accession>A0A9R0ICG1</accession>
<keyword evidence="5" id="KW-0067">ATP-binding</keyword>
<evidence type="ECO:0000259" key="8">
    <source>
        <dbReference type="PROSITE" id="PS51192"/>
    </source>
</evidence>
<dbReference type="GO" id="GO:0016787">
    <property type="term" value="F:hydrolase activity"/>
    <property type="evidence" value="ECO:0007669"/>
    <property type="project" value="UniProtKB-KW"/>
</dbReference>
<evidence type="ECO:0000256" key="4">
    <source>
        <dbReference type="ARBA" id="ARBA00022806"/>
    </source>
</evidence>
<dbReference type="CDD" id="cd18793">
    <property type="entry name" value="SF2_C_SNF"/>
    <property type="match status" value="1"/>
</dbReference>
<evidence type="ECO:0000256" key="2">
    <source>
        <dbReference type="ARBA" id="ARBA00022741"/>
    </source>
</evidence>
<proteinExistence type="predicted"/>
<keyword evidence="4" id="KW-0347">Helicase</keyword>
<dbReference type="InterPro" id="IPR014001">
    <property type="entry name" value="Helicase_ATP-bd"/>
</dbReference>
<keyword evidence="6" id="KW-0539">Nucleus</keyword>
<dbReference type="Proteomes" id="UP000813463">
    <property type="component" value="Chromosome 4"/>
</dbReference>
<dbReference type="RefSeq" id="XP_021846718.1">
    <property type="nucleotide sequence ID" value="XM_021991026.2"/>
</dbReference>
<dbReference type="InterPro" id="IPR049730">
    <property type="entry name" value="SNF2/RAD54-like_C"/>
</dbReference>
<reference evidence="11" key="2">
    <citation type="submission" date="2025-08" db="UniProtKB">
        <authorList>
            <consortium name="RefSeq"/>
        </authorList>
    </citation>
    <scope>IDENTIFICATION</scope>
    <source>
        <tissue evidence="11">Leaf</tissue>
    </source>
</reference>
<dbReference type="GO" id="GO:0004386">
    <property type="term" value="F:helicase activity"/>
    <property type="evidence" value="ECO:0007669"/>
    <property type="project" value="UniProtKB-KW"/>
</dbReference>
<dbReference type="GO" id="GO:0005634">
    <property type="term" value="C:nucleus"/>
    <property type="evidence" value="ECO:0007669"/>
    <property type="project" value="UniProtKB-SubCell"/>
</dbReference>
<evidence type="ECO:0000256" key="5">
    <source>
        <dbReference type="ARBA" id="ARBA00022840"/>
    </source>
</evidence>
<keyword evidence="10" id="KW-1185">Reference proteome</keyword>
<reference evidence="10" key="1">
    <citation type="journal article" date="2021" name="Nat. Commun.">
        <title>Genomic analyses provide insights into spinach domestication and the genetic basis of agronomic traits.</title>
        <authorList>
            <person name="Cai X."/>
            <person name="Sun X."/>
            <person name="Xu C."/>
            <person name="Sun H."/>
            <person name="Wang X."/>
            <person name="Ge C."/>
            <person name="Zhang Z."/>
            <person name="Wang Q."/>
            <person name="Fei Z."/>
            <person name="Jiao C."/>
            <person name="Wang Q."/>
        </authorList>
    </citation>
    <scope>NUCLEOTIDE SEQUENCE [LARGE SCALE GENOMIC DNA]</scope>
    <source>
        <strain evidence="10">cv. Varoflay</strain>
    </source>
</reference>
<dbReference type="Gene3D" id="3.40.50.10810">
    <property type="entry name" value="Tandem AAA-ATPase domain"/>
    <property type="match status" value="1"/>
</dbReference>
<dbReference type="GO" id="GO:0005524">
    <property type="term" value="F:ATP binding"/>
    <property type="evidence" value="ECO:0007669"/>
    <property type="project" value="UniProtKB-KW"/>
</dbReference>
<dbReference type="InterPro" id="IPR000330">
    <property type="entry name" value="SNF2_N"/>
</dbReference>
<dbReference type="SMART" id="SM00490">
    <property type="entry name" value="HELICc"/>
    <property type="match status" value="1"/>
</dbReference>
<dbReference type="AlphaFoldDB" id="A0A9R0ICG1"/>
<name>A0A9R0ICG1_SPIOL</name>
<dbReference type="OrthoDB" id="9900844at2759"/>
<evidence type="ECO:0000313" key="11">
    <source>
        <dbReference type="RefSeq" id="XP_021846718.1"/>
    </source>
</evidence>
<keyword evidence="2" id="KW-0547">Nucleotide-binding</keyword>
<dbReference type="InterPro" id="IPR027417">
    <property type="entry name" value="P-loop_NTPase"/>
</dbReference>
<organism evidence="10 11">
    <name type="scientific">Spinacia oleracea</name>
    <name type="common">Spinach</name>
    <dbReference type="NCBI Taxonomy" id="3562"/>
    <lineage>
        <taxon>Eukaryota</taxon>
        <taxon>Viridiplantae</taxon>
        <taxon>Streptophyta</taxon>
        <taxon>Embryophyta</taxon>
        <taxon>Tracheophyta</taxon>
        <taxon>Spermatophyta</taxon>
        <taxon>Magnoliopsida</taxon>
        <taxon>eudicotyledons</taxon>
        <taxon>Gunneridae</taxon>
        <taxon>Pentapetalae</taxon>
        <taxon>Caryophyllales</taxon>
        <taxon>Chenopodiaceae</taxon>
        <taxon>Chenopodioideae</taxon>
        <taxon>Anserineae</taxon>
        <taxon>Spinacia</taxon>
    </lineage>
</organism>
<dbReference type="InterPro" id="IPR001650">
    <property type="entry name" value="Helicase_C-like"/>
</dbReference>
<dbReference type="GO" id="GO:0080188">
    <property type="term" value="P:gene silencing by siRNA-directed DNA methylation"/>
    <property type="evidence" value="ECO:0007669"/>
    <property type="project" value="InterPro"/>
</dbReference>
<dbReference type="Pfam" id="PF00176">
    <property type="entry name" value="SNF2-rel_dom"/>
    <property type="match status" value="1"/>
</dbReference>
<evidence type="ECO:0000256" key="1">
    <source>
        <dbReference type="ARBA" id="ARBA00004123"/>
    </source>
</evidence>
<evidence type="ECO:0000313" key="10">
    <source>
        <dbReference type="Proteomes" id="UP000813463"/>
    </source>
</evidence>
<keyword evidence="3" id="KW-0378">Hydrolase</keyword>
<dbReference type="PROSITE" id="PS51194">
    <property type="entry name" value="HELICASE_CTER"/>
    <property type="match status" value="1"/>
</dbReference>